<dbReference type="GO" id="GO:0030663">
    <property type="term" value="C:COPI-coated vesicle membrane"/>
    <property type="evidence" value="ECO:0007669"/>
    <property type="project" value="UniProtKB-SubCell"/>
</dbReference>
<keyword evidence="1" id="KW-0813">Transport</keyword>
<feature type="compositionally biased region" description="Polar residues" evidence="6">
    <location>
        <begin position="168"/>
        <end position="193"/>
    </location>
</feature>
<dbReference type="GO" id="GO:0140455">
    <property type="term" value="P:cytoplasm protein quality control"/>
    <property type="evidence" value="ECO:0007669"/>
    <property type="project" value="EnsemblFungi"/>
</dbReference>
<feature type="region of interest" description="Disordered" evidence="6">
    <location>
        <begin position="150"/>
        <end position="198"/>
    </location>
</feature>
<dbReference type="InterPro" id="IPR046455">
    <property type="entry name" value="Sec7/BIG1-like_C"/>
</dbReference>
<evidence type="ECO:0000256" key="4">
    <source>
        <dbReference type="ARBA" id="ARBA00023136"/>
    </source>
</evidence>
<dbReference type="FunFam" id="1.10.220.20:FF:000002">
    <property type="entry name" value="Brefeldin A-inhibited guanine nucleotide-exchange protein 1"/>
    <property type="match status" value="1"/>
</dbReference>
<dbReference type="STRING" id="1071378.G0W393"/>
<evidence type="ECO:0000256" key="6">
    <source>
        <dbReference type="SAM" id="MobiDB-lite"/>
    </source>
</evidence>
<feature type="compositionally biased region" description="Polar residues" evidence="6">
    <location>
        <begin position="14"/>
        <end position="35"/>
    </location>
</feature>
<evidence type="ECO:0000256" key="1">
    <source>
        <dbReference type="ARBA" id="ARBA00022448"/>
    </source>
</evidence>
<dbReference type="HOGENOM" id="CLU_000691_1_1_1"/>
<dbReference type="PANTHER" id="PTHR10663">
    <property type="entry name" value="GUANYL-NUCLEOTIDE EXCHANGE FACTOR"/>
    <property type="match status" value="1"/>
</dbReference>
<dbReference type="RefSeq" id="XP_003667524.1">
    <property type="nucleotide sequence ID" value="XM_003667476.1"/>
</dbReference>
<dbReference type="Pfam" id="PF20252">
    <property type="entry name" value="BIG2_C"/>
    <property type="match status" value="1"/>
</dbReference>
<dbReference type="Gene3D" id="1.10.1000.11">
    <property type="entry name" value="Arf Nucleotide-binding Site Opener,domain 2"/>
    <property type="match status" value="1"/>
</dbReference>
<dbReference type="eggNOG" id="KOG0929">
    <property type="taxonomic scope" value="Eukaryota"/>
</dbReference>
<dbReference type="InterPro" id="IPR023394">
    <property type="entry name" value="Sec7_C_sf"/>
</dbReference>
<dbReference type="InterPro" id="IPR032629">
    <property type="entry name" value="DCB_dom"/>
</dbReference>
<dbReference type="Pfam" id="PF09324">
    <property type="entry name" value="Sec7-like_HDS"/>
    <property type="match status" value="1"/>
</dbReference>
<dbReference type="CDD" id="cd00171">
    <property type="entry name" value="Sec7"/>
    <property type="match status" value="1"/>
</dbReference>
<accession>G0W393</accession>
<dbReference type="GO" id="GO:0005829">
    <property type="term" value="C:cytosol"/>
    <property type="evidence" value="ECO:0007669"/>
    <property type="project" value="EnsemblFungi"/>
</dbReference>
<dbReference type="FunFam" id="1.10.1000.11:FF:000003">
    <property type="entry name" value="Brefeldin A-inhibited guanine nucleotide-exchange protein 1"/>
    <property type="match status" value="1"/>
</dbReference>
<dbReference type="InterPro" id="IPR000904">
    <property type="entry name" value="Sec7_dom"/>
</dbReference>
<proteinExistence type="predicted"/>
<gene>
    <name evidence="8" type="primary">NDAI0A01230</name>
    <name evidence="8" type="ordered locus">NDAI_0A01230</name>
</gene>
<dbReference type="EMBL" id="HE580267">
    <property type="protein sequence ID" value="CCD22281.1"/>
    <property type="molecule type" value="Genomic_DNA"/>
</dbReference>
<dbReference type="GeneID" id="11495444"/>
<feature type="domain" description="SEC7" evidence="7">
    <location>
        <begin position="816"/>
        <end position="1004"/>
    </location>
</feature>
<dbReference type="GO" id="GO:0005802">
    <property type="term" value="C:trans-Golgi network"/>
    <property type="evidence" value="ECO:0007669"/>
    <property type="project" value="EnsemblFungi"/>
</dbReference>
<dbReference type="GO" id="GO:0005085">
    <property type="term" value="F:guanyl-nucleotide exchange factor activity"/>
    <property type="evidence" value="ECO:0007669"/>
    <property type="project" value="EnsemblFungi"/>
</dbReference>
<feature type="region of interest" description="Disordered" evidence="6">
    <location>
        <begin position="1748"/>
        <end position="1799"/>
    </location>
</feature>
<dbReference type="PROSITE" id="PS50190">
    <property type="entry name" value="SEC7"/>
    <property type="match status" value="1"/>
</dbReference>
<dbReference type="OMA" id="EVMCAYI"/>
<dbReference type="SUPFAM" id="SSF48371">
    <property type="entry name" value="ARM repeat"/>
    <property type="match status" value="1"/>
</dbReference>
<dbReference type="SUPFAM" id="SSF48425">
    <property type="entry name" value="Sec7 domain"/>
    <property type="match status" value="1"/>
</dbReference>
<keyword evidence="2" id="KW-0963">Cytoplasm</keyword>
<protein>
    <recommendedName>
        <fullName evidence="7">SEC7 domain-containing protein</fullName>
    </recommendedName>
</protein>
<evidence type="ECO:0000259" key="7">
    <source>
        <dbReference type="PROSITE" id="PS50190"/>
    </source>
</evidence>
<feature type="region of interest" description="Disordered" evidence="6">
    <location>
        <begin position="1"/>
        <end position="122"/>
    </location>
</feature>
<keyword evidence="3" id="KW-0653">Protein transport</keyword>
<dbReference type="GO" id="GO:0000045">
    <property type="term" value="P:autophagosome assembly"/>
    <property type="evidence" value="ECO:0007669"/>
    <property type="project" value="EnsemblFungi"/>
</dbReference>
<sequence>MPSQEQDPEGTPQLKPTHSHASATSSNIETSQNVTVEVDQPDIGEDEPSTNEPPSERLATPDDDAISSELSDVDISSGHEAIDMSNTHNNDDETEQVGDESPLSRDDATEENVTPPNEQVDDVDISSAHESENEVNNNQGEEAHNVEQLAENETQQEDTTVTAEVESQVETPSIQISEPATEQDSVIQSSLQTDRPAVSHTRNASILSSNTINANAKSTIALVKTTLEAIMKEKSMKKYPNAQKIIERTIARLDEEAAQTELQSIDSILIFEALRAACRTKSSKIKIKALDCLSKLFSFRALDESVLINLPDSLASDVQTQDDANNGITPPPKQKLIEAAIDTIAECFEGEGTNEKVELQIIRSLSSCILAEDSTSLCHGVSLLKAIRTIYNAFVFSLNPSNQGIAQATLTQVISYVFDRIDIKALENQNSTKISNKDNTGVLEKEENNVPLTLENINKLNDAAENGNDLKDTEDLEPENKETLDINTSQDLAIKDAFLVFRTMAKICAKQLEADLDMRSHAVRAKLLSLHIIYSIIKDHIDLFLSPYVYFHGKESSTLLESVRQFLCLSLTRNAASPISPVFEITAEIMWLLIANLRAEFRREIPVFLTEIYFPITELKTSTSQQKRYFLSIIQRICNDPRTLIEFYLNYDCNPGMPNIMEMIVDYLTRLTLTRVEITPTQRSYYEDQLSKPLATYNLGQLPLLTTSNIASSTDQGQAALYFPLEFALKMTSLNCIVSVLRSLNSWAHKALNPIINSNTNNNNLNSTGDANTITASRSNNSLAISSVQDMNSNINIGDEENKSIFSQNQSDDPTQFENLKLRKTQLSDCIAVFNSKPKKAIPLLLQKGFIKDDSPKEIAKWLLNTDGLDLAVVGDFLGEGDEKNIAVMHAFVDEMDFTGLSIVDGLREFLQEFRLPGEGQKIDRFMLKFAERYVDQNPGMFSKADTAYVLSYSLIMLNTDLHSSQVKNRMTLNDFLENNEGIDNGNDLPRDFLVGLYNEIANNEIKLLSEQHDALLADGKGTVEAAPSFSLFGYRDYNREAYMQVSKQIASKTELVFKNLNESKDKTTDDIYYAASHVEHVSSIFENLWMSFLAALTPPFKEYDEVETTNKCLEGLKLSIRIASIFSISDARTSFIGALVQFCNLQNVDEIKMKNINAMVILLEVSLSEGNYLKESWTDVLFVVSQLERLQLISKGIDRETVPDVAQARLANPRQSFDSTRSTAVAPSIFDLWGKKATPTELAQEKHHNQTLSPDISKFISSSDLVVLMDNIFTKSSELTGSAIVDFIKALTHVSLDEIESSQNASTPRMFSLQKMVDVCYYNMDRIKLEWTPIWTIMGNAFNKIATNPNLAVVFFAIDSLRQLSMRFLDIEELTGFEFQHDFLKPFEYTVQNTTNVEVQEMIIECYRNFILTKSEKIKSGWKTILESLQFTAQSKSESIVKKTQELISNDIIPDHFESVFCQDNAFAELVTVFKEITKNKKFQKLALHALESLKKMTQKIAKICFDDKDETLLHGKDIFQDVWFPMLFCFNDTIMTAEDLEVRSRALNYMFDALVAYGGEFDDQFWENICTRLLFPIFGVLSKHWEVNQFNSHDDLSVWLSTTLIQALRNLIALFTHYFESLNRMLDGFLGLLVSCICQENDTIARIGRSCLQQLILQNVTKFNEEHWEHIGDVFKRLFELTTASELFDYDPLHQGRRRSILHKKIIAPPLKSENNNNSDVTKKHYMNDANVKSTDSEINNTVERAQKEEASEDVGNEIPDVESNSTPAESNSSTKAMITPRETSPVTAEDNGSTAMNSSTMAKTKLMDIQPGPDAMRRRISVKNSIVVKCVLQLLMIELISELFENEEFSRCIPYKQSMRMLGLLESSYEFSRDFNEDYGLRTRLVEARVVDKIPNLLKQETSSAAVLIDIMFKLYLNDDEKKSELLLRLVNVCTNVVEGYVSLDDRTMERSINSWRPVIVEILQGYYEFDDEDFKQYCSSMYGHIMQILEKSVPSDLRHAMKLFLTRIGEIYVYPGDDETI</sequence>
<feature type="compositionally biased region" description="Polar residues" evidence="6">
    <location>
        <begin position="1765"/>
        <end position="1799"/>
    </location>
</feature>
<dbReference type="GO" id="GO:0005770">
    <property type="term" value="C:late endosome"/>
    <property type="evidence" value="ECO:0007669"/>
    <property type="project" value="EnsemblFungi"/>
</dbReference>
<evidence type="ECO:0000256" key="3">
    <source>
        <dbReference type="ARBA" id="ARBA00022927"/>
    </source>
</evidence>
<dbReference type="Proteomes" id="UP000000689">
    <property type="component" value="Chromosome 1"/>
</dbReference>
<dbReference type="Gene3D" id="1.10.220.20">
    <property type="match status" value="1"/>
</dbReference>
<evidence type="ECO:0000256" key="2">
    <source>
        <dbReference type="ARBA" id="ARBA00022490"/>
    </source>
</evidence>
<dbReference type="InterPro" id="IPR015403">
    <property type="entry name" value="Mon2/Sec7/BIG1-like_HDS"/>
</dbReference>
<dbReference type="Pfam" id="PF01369">
    <property type="entry name" value="Sec7"/>
    <property type="match status" value="1"/>
</dbReference>
<evidence type="ECO:0000313" key="9">
    <source>
        <dbReference type="Proteomes" id="UP000000689"/>
    </source>
</evidence>
<evidence type="ECO:0000256" key="5">
    <source>
        <dbReference type="ARBA" id="ARBA00060451"/>
    </source>
</evidence>
<dbReference type="GO" id="GO:0006891">
    <property type="term" value="P:intra-Golgi vesicle-mediated transport"/>
    <property type="evidence" value="ECO:0007669"/>
    <property type="project" value="EnsemblFungi"/>
</dbReference>
<keyword evidence="9" id="KW-1185">Reference proteome</keyword>
<keyword evidence="4" id="KW-0472">Membrane</keyword>
<reference evidence="8 9" key="1">
    <citation type="journal article" date="2011" name="Proc. Natl. Acad. Sci. U.S.A.">
        <title>Evolutionary erosion of yeast sex chromosomes by mating-type switching accidents.</title>
        <authorList>
            <person name="Gordon J.L."/>
            <person name="Armisen D."/>
            <person name="Proux-Wera E."/>
            <person name="Oheigeartaigh S.S."/>
            <person name="Byrne K.P."/>
            <person name="Wolfe K.H."/>
        </authorList>
    </citation>
    <scope>NUCLEOTIDE SEQUENCE [LARGE SCALE GENOMIC DNA]</scope>
    <source>
        <strain evidence="9">ATCC 10597 / BCRC 20456 / CBS 421 / NBRC 0211 / NRRL Y-12639</strain>
    </source>
</reference>
<dbReference type="Pfam" id="PF16213">
    <property type="entry name" value="DCB"/>
    <property type="match status" value="1"/>
</dbReference>
<dbReference type="SMART" id="SM00222">
    <property type="entry name" value="Sec7"/>
    <property type="match status" value="1"/>
</dbReference>
<name>G0W393_NAUDC</name>
<comment type="subcellular location">
    <subcellularLocation>
        <location evidence="5">Cytoplasmic vesicle</location>
        <location evidence="5">COPI-coated vesicle membrane</location>
    </subcellularLocation>
</comment>
<dbReference type="GO" id="GO:0032012">
    <property type="term" value="P:regulation of ARF protein signal transduction"/>
    <property type="evidence" value="ECO:0007669"/>
    <property type="project" value="InterPro"/>
</dbReference>
<dbReference type="InterPro" id="IPR032691">
    <property type="entry name" value="Mon2/Sec7/BIG1-like_HUS"/>
</dbReference>
<dbReference type="InterPro" id="IPR016024">
    <property type="entry name" value="ARM-type_fold"/>
</dbReference>
<dbReference type="PANTHER" id="PTHR10663:SF375">
    <property type="entry name" value="LD29171P"/>
    <property type="match status" value="1"/>
</dbReference>
<dbReference type="OrthoDB" id="18431at2759"/>
<feature type="compositionally biased region" description="Acidic residues" evidence="6">
    <location>
        <begin position="39"/>
        <end position="49"/>
    </location>
</feature>
<dbReference type="InterPro" id="IPR035999">
    <property type="entry name" value="Sec7_dom_sf"/>
</dbReference>
<dbReference type="GO" id="GO:0015031">
    <property type="term" value="P:protein transport"/>
    <property type="evidence" value="ECO:0007669"/>
    <property type="project" value="UniProtKB-KW"/>
</dbReference>
<feature type="compositionally biased region" description="Polar residues" evidence="6">
    <location>
        <begin position="151"/>
        <end position="162"/>
    </location>
</feature>
<dbReference type="KEGG" id="ndi:NDAI_0A01230"/>
<dbReference type="Pfam" id="PF12783">
    <property type="entry name" value="Sec7-like_HUS"/>
    <property type="match status" value="1"/>
</dbReference>
<dbReference type="GO" id="GO:0006888">
    <property type="term" value="P:endoplasmic reticulum to Golgi vesicle-mediated transport"/>
    <property type="evidence" value="ECO:0007669"/>
    <property type="project" value="EnsemblFungi"/>
</dbReference>
<organism evidence="8 9">
    <name type="scientific">Naumovozyma dairenensis (strain ATCC 10597 / BCRC 20456 / CBS 421 / NBRC 0211 / NRRL Y-12639)</name>
    <name type="common">Saccharomyces dairenensis</name>
    <dbReference type="NCBI Taxonomy" id="1071378"/>
    <lineage>
        <taxon>Eukaryota</taxon>
        <taxon>Fungi</taxon>
        <taxon>Dikarya</taxon>
        <taxon>Ascomycota</taxon>
        <taxon>Saccharomycotina</taxon>
        <taxon>Saccharomycetes</taxon>
        <taxon>Saccharomycetales</taxon>
        <taxon>Saccharomycetaceae</taxon>
        <taxon>Naumovozyma</taxon>
    </lineage>
</organism>
<evidence type="ECO:0000313" key="8">
    <source>
        <dbReference type="EMBL" id="CCD22281.1"/>
    </source>
</evidence>